<proteinExistence type="predicted"/>
<dbReference type="EMBL" id="CACRTZ010000029">
    <property type="protein sequence ID" value="VYU49443.1"/>
    <property type="molecule type" value="Genomic_DNA"/>
</dbReference>
<evidence type="ECO:0000259" key="4">
    <source>
        <dbReference type="PROSITE" id="PS50043"/>
    </source>
</evidence>
<feature type="domain" description="HTH luxR-type" evidence="4">
    <location>
        <begin position="134"/>
        <end position="199"/>
    </location>
</feature>
<dbReference type="RefSeq" id="WP_156566391.1">
    <property type="nucleotide sequence ID" value="NZ_CACRTZ010000029.1"/>
</dbReference>
<dbReference type="InterPro" id="IPR039420">
    <property type="entry name" value="WalR-like"/>
</dbReference>
<dbReference type="PRINTS" id="PR00038">
    <property type="entry name" value="HTHLUXR"/>
</dbReference>
<dbReference type="InterPro" id="IPR000792">
    <property type="entry name" value="Tscrpt_reg_LuxR_C"/>
</dbReference>
<dbReference type="GO" id="GO:0006355">
    <property type="term" value="P:regulation of DNA-templated transcription"/>
    <property type="evidence" value="ECO:0007669"/>
    <property type="project" value="InterPro"/>
</dbReference>
<gene>
    <name evidence="5" type="primary">vraR</name>
    <name evidence="5" type="ORF">EMLFYP7_02586</name>
</gene>
<dbReference type="GO" id="GO:0003677">
    <property type="term" value="F:DNA binding"/>
    <property type="evidence" value="ECO:0007669"/>
    <property type="project" value="UniProtKB-KW"/>
</dbReference>
<dbReference type="SMART" id="SM00421">
    <property type="entry name" value="HTH_LUXR"/>
    <property type="match status" value="1"/>
</dbReference>
<name>A0A6N3FC81_9ENTR</name>
<sequence>MYKILLVDRCYFTRTGLESWLNQTDFFPAAFLVTALNNLMLAKEHIIQWQPDLIVADLFGFKHDLHHIEQFSSLLAACGKENRLILLQSGEDAALADYCAQYPLQASLLKTAPLETLARVIDAAVLERPAREMPQIAAPLLTRQEEKVLSLWMEGRSNQSIASKMCINRKTVYTYKRNIRMKLGMDNRFTPFLSLPESVN</sequence>
<dbReference type="CDD" id="cd06170">
    <property type="entry name" value="LuxR_C_like"/>
    <property type="match status" value="1"/>
</dbReference>
<keyword evidence="3" id="KW-0804">Transcription</keyword>
<dbReference type="SUPFAM" id="SSF52172">
    <property type="entry name" value="CheY-like"/>
    <property type="match status" value="1"/>
</dbReference>
<evidence type="ECO:0000256" key="1">
    <source>
        <dbReference type="ARBA" id="ARBA00023015"/>
    </source>
</evidence>
<keyword evidence="2" id="KW-0238">DNA-binding</keyword>
<dbReference type="PANTHER" id="PTHR43214">
    <property type="entry name" value="TWO-COMPONENT RESPONSE REGULATOR"/>
    <property type="match status" value="1"/>
</dbReference>
<protein>
    <submittedName>
        <fullName evidence="5">Response regulator protein VraR</fullName>
    </submittedName>
</protein>
<keyword evidence="1" id="KW-0805">Transcription regulation</keyword>
<dbReference type="SUPFAM" id="SSF46894">
    <property type="entry name" value="C-terminal effector domain of the bipartite response regulators"/>
    <property type="match status" value="1"/>
</dbReference>
<evidence type="ECO:0000313" key="5">
    <source>
        <dbReference type="EMBL" id="VYU49443.1"/>
    </source>
</evidence>
<organism evidence="5">
    <name type="scientific">Phytobacter massiliensis</name>
    <dbReference type="NCBI Taxonomy" id="1485952"/>
    <lineage>
        <taxon>Bacteria</taxon>
        <taxon>Pseudomonadati</taxon>
        <taxon>Pseudomonadota</taxon>
        <taxon>Gammaproteobacteria</taxon>
        <taxon>Enterobacterales</taxon>
        <taxon>Enterobacteriaceae</taxon>
        <taxon>Phytobacter</taxon>
    </lineage>
</organism>
<dbReference type="Pfam" id="PF00196">
    <property type="entry name" value="GerE"/>
    <property type="match status" value="1"/>
</dbReference>
<dbReference type="InterPro" id="IPR011006">
    <property type="entry name" value="CheY-like_superfamily"/>
</dbReference>
<dbReference type="PANTHER" id="PTHR43214:SF41">
    <property type="entry name" value="NITRATE_NITRITE RESPONSE REGULATOR PROTEIN NARP"/>
    <property type="match status" value="1"/>
</dbReference>
<evidence type="ECO:0000256" key="2">
    <source>
        <dbReference type="ARBA" id="ARBA00023125"/>
    </source>
</evidence>
<accession>A0A6N3FC81</accession>
<reference evidence="5" key="1">
    <citation type="submission" date="2019-11" db="EMBL/GenBank/DDBJ databases">
        <authorList>
            <person name="Feng L."/>
        </authorList>
    </citation>
    <scope>NUCLEOTIDE SEQUENCE</scope>
    <source>
        <strain evidence="5">EMassiliensisLFYP7</strain>
    </source>
</reference>
<dbReference type="Gene3D" id="3.40.50.2300">
    <property type="match status" value="1"/>
</dbReference>
<evidence type="ECO:0000256" key="3">
    <source>
        <dbReference type="ARBA" id="ARBA00023163"/>
    </source>
</evidence>
<dbReference type="AlphaFoldDB" id="A0A6N3FC81"/>
<dbReference type="PROSITE" id="PS50043">
    <property type="entry name" value="HTH_LUXR_2"/>
    <property type="match status" value="1"/>
</dbReference>
<dbReference type="InterPro" id="IPR016032">
    <property type="entry name" value="Sig_transdc_resp-reg_C-effctor"/>
</dbReference>
<dbReference type="PROSITE" id="PS00622">
    <property type="entry name" value="HTH_LUXR_1"/>
    <property type="match status" value="1"/>
</dbReference>